<dbReference type="SUPFAM" id="SSF56112">
    <property type="entry name" value="Protein kinase-like (PK-like)"/>
    <property type="match status" value="1"/>
</dbReference>
<proteinExistence type="predicted"/>
<dbReference type="Proteomes" id="UP000322499">
    <property type="component" value="Unassembled WGS sequence"/>
</dbReference>
<reference evidence="2 3" key="1">
    <citation type="submission" date="2019-07" db="EMBL/GenBank/DDBJ databases">
        <title>Genomic Encyclopedia of Archaeal and Bacterial Type Strains, Phase II (KMG-II): from individual species to whole genera.</title>
        <authorList>
            <person name="Goeker M."/>
        </authorList>
    </citation>
    <scope>NUCLEOTIDE SEQUENCE [LARGE SCALE GENOMIC DNA]</scope>
    <source>
        <strain evidence="2 3">DSM 46842</strain>
    </source>
</reference>
<dbReference type="EMBL" id="VNHW01000007">
    <property type="protein sequence ID" value="TYP87214.1"/>
    <property type="molecule type" value="Genomic_DNA"/>
</dbReference>
<comment type="caution">
    <text evidence="2">The sequence shown here is derived from an EMBL/GenBank/DDBJ whole genome shotgun (WGS) entry which is preliminary data.</text>
</comment>
<keyword evidence="2" id="KW-0808">Transferase</keyword>
<dbReference type="InterPro" id="IPR002575">
    <property type="entry name" value="Aminoglycoside_PTrfase"/>
</dbReference>
<gene>
    <name evidence="2" type="ORF">BD833_107154</name>
</gene>
<dbReference type="Gene3D" id="3.90.1200.10">
    <property type="match status" value="1"/>
</dbReference>
<protein>
    <submittedName>
        <fullName evidence="2">Phosphotransferase family enzyme</fullName>
    </submittedName>
</protein>
<keyword evidence="3" id="KW-1185">Reference proteome</keyword>
<dbReference type="GO" id="GO:0016740">
    <property type="term" value="F:transferase activity"/>
    <property type="evidence" value="ECO:0007669"/>
    <property type="project" value="UniProtKB-KW"/>
</dbReference>
<feature type="domain" description="Aminoglycoside phosphotransferase" evidence="1">
    <location>
        <begin position="81"/>
        <end position="277"/>
    </location>
</feature>
<sequence>MNRQVWGTARATAVRPVRHPALRRPGRTPLARAAGLVPAVLGEAARLSGLDGVAGWRPESGTWTSTGTATFPVGPAGAPAAAVLRLTTTGADRLRSESRALAALASAPALRGLLPVRHAEGPAAGWWYVLDSHVGGVDATAALAAAPGLRPAVLGAATAVITGLHRATAVPLRVDDVVLDRWVDEPIRRLVRSGSFPLRTRPAQLDRLRRRLRDGLHGRRVQATRIHGDFWLGNVRVDPGTGAVAGVIDWDTAGEADLPAHDLLHLALYGAALEQGVDLGAVVAGALVAGTLPPAAEESAAAGRWAWEGVDDDVVVLLYWLRHVAAMAAQHRGYAEHTLLGWHLRNVRTVLRCL</sequence>
<evidence type="ECO:0000313" key="3">
    <source>
        <dbReference type="Proteomes" id="UP000322499"/>
    </source>
</evidence>
<dbReference type="InterPro" id="IPR011009">
    <property type="entry name" value="Kinase-like_dom_sf"/>
</dbReference>
<accession>A0A5S5CVU6</accession>
<evidence type="ECO:0000313" key="2">
    <source>
        <dbReference type="EMBL" id="TYP87214.1"/>
    </source>
</evidence>
<organism evidence="2 3">
    <name type="scientific">Blastococcus xanthinilyticus</name>
    <dbReference type="NCBI Taxonomy" id="1564164"/>
    <lineage>
        <taxon>Bacteria</taxon>
        <taxon>Bacillati</taxon>
        <taxon>Actinomycetota</taxon>
        <taxon>Actinomycetes</taxon>
        <taxon>Geodermatophilales</taxon>
        <taxon>Geodermatophilaceae</taxon>
        <taxon>Blastococcus</taxon>
    </lineage>
</organism>
<evidence type="ECO:0000259" key="1">
    <source>
        <dbReference type="Pfam" id="PF01636"/>
    </source>
</evidence>
<dbReference type="Pfam" id="PF01636">
    <property type="entry name" value="APH"/>
    <property type="match status" value="1"/>
</dbReference>
<name>A0A5S5CVU6_9ACTN</name>
<dbReference type="AlphaFoldDB" id="A0A5S5CVU6"/>
<dbReference type="RefSeq" id="WP_166533473.1">
    <property type="nucleotide sequence ID" value="NZ_VNHW01000007.1"/>
</dbReference>